<organism evidence="2 3">
    <name type="scientific">Perkinsus chesapeaki</name>
    <name type="common">Clam parasite</name>
    <name type="synonym">Perkinsus andrewsi</name>
    <dbReference type="NCBI Taxonomy" id="330153"/>
    <lineage>
        <taxon>Eukaryota</taxon>
        <taxon>Sar</taxon>
        <taxon>Alveolata</taxon>
        <taxon>Perkinsozoa</taxon>
        <taxon>Perkinsea</taxon>
        <taxon>Perkinsida</taxon>
        <taxon>Perkinsidae</taxon>
        <taxon>Perkinsus</taxon>
    </lineage>
</organism>
<reference evidence="2 3" key="1">
    <citation type="submission" date="2020-04" db="EMBL/GenBank/DDBJ databases">
        <title>Perkinsus chesapeaki whole genome sequence.</title>
        <authorList>
            <person name="Bogema D.R."/>
        </authorList>
    </citation>
    <scope>NUCLEOTIDE SEQUENCE [LARGE SCALE GENOMIC DNA]</scope>
    <source>
        <strain evidence="2">ATCC PRA-425</strain>
    </source>
</reference>
<comment type="caution">
    <text evidence="2">The sequence shown here is derived from an EMBL/GenBank/DDBJ whole genome shotgun (WGS) entry which is preliminary data.</text>
</comment>
<keyword evidence="1" id="KW-1133">Transmembrane helix</keyword>
<keyword evidence="1" id="KW-0472">Membrane</keyword>
<protein>
    <submittedName>
        <fullName evidence="2">Uncharacterized protein</fullName>
    </submittedName>
</protein>
<feature type="transmembrane region" description="Helical" evidence="1">
    <location>
        <begin position="104"/>
        <end position="125"/>
    </location>
</feature>
<dbReference type="OrthoDB" id="432808at2759"/>
<accession>A0A7J6MW87</accession>
<sequence>MRIKIRYPKIGGHTIEAVARRVRGCVKVPDSVKEKVNALKRTDTGAKVSESWTHTKQVAYDAYIKNPACYKGGGGSIHTRGKPGTPSYYRSLHPQRISYQRQSMIVGGITLATAVVLFLMIKFRFNDQHRNKEYDEFLAKSSAIPKPRGAARGAYEPFYDDK</sequence>
<keyword evidence="1" id="KW-0812">Transmembrane</keyword>
<evidence type="ECO:0000313" key="2">
    <source>
        <dbReference type="EMBL" id="KAF4675892.1"/>
    </source>
</evidence>
<gene>
    <name evidence="2" type="ORF">FOL47_007134</name>
</gene>
<evidence type="ECO:0000313" key="3">
    <source>
        <dbReference type="Proteomes" id="UP000591131"/>
    </source>
</evidence>
<name>A0A7J6MW87_PERCH</name>
<dbReference type="EMBL" id="JAAPAO010000041">
    <property type="protein sequence ID" value="KAF4675892.1"/>
    <property type="molecule type" value="Genomic_DNA"/>
</dbReference>
<dbReference type="AlphaFoldDB" id="A0A7J6MW87"/>
<keyword evidence="3" id="KW-1185">Reference proteome</keyword>
<dbReference type="Proteomes" id="UP000591131">
    <property type="component" value="Unassembled WGS sequence"/>
</dbReference>
<proteinExistence type="predicted"/>
<evidence type="ECO:0000256" key="1">
    <source>
        <dbReference type="SAM" id="Phobius"/>
    </source>
</evidence>